<keyword evidence="4" id="KW-1133">Transmembrane helix</keyword>
<proteinExistence type="predicted"/>
<dbReference type="PROSITE" id="PS50948">
    <property type="entry name" value="PAN"/>
    <property type="match status" value="2"/>
</dbReference>
<dbReference type="InterPro" id="IPR000858">
    <property type="entry name" value="S_locus_glycoprot_dom"/>
</dbReference>
<dbReference type="InterPro" id="IPR001480">
    <property type="entry name" value="Bulb-type_lectin_dom"/>
</dbReference>
<evidence type="ECO:0000256" key="4">
    <source>
        <dbReference type="SAM" id="Phobius"/>
    </source>
</evidence>
<comment type="caution">
    <text evidence="6">The sequence shown here is derived from an EMBL/GenBank/DDBJ whole genome shotgun (WGS) entry which is preliminary data.</text>
</comment>
<evidence type="ECO:0000259" key="5">
    <source>
        <dbReference type="PROSITE" id="PS50948"/>
    </source>
</evidence>
<dbReference type="EMBL" id="JAYMYS010000001">
    <property type="protein sequence ID" value="KAK7412250.1"/>
    <property type="molecule type" value="Genomic_DNA"/>
</dbReference>
<feature type="transmembrane region" description="Helical" evidence="4">
    <location>
        <begin position="816"/>
        <end position="837"/>
    </location>
</feature>
<dbReference type="Pfam" id="PF01453">
    <property type="entry name" value="B_lectin"/>
    <property type="match status" value="1"/>
</dbReference>
<dbReference type="SUPFAM" id="SSF51110">
    <property type="entry name" value="alpha-D-mannose-specific plant lectins"/>
    <property type="match status" value="1"/>
</dbReference>
<organism evidence="6 7">
    <name type="scientific">Psophocarpus tetragonolobus</name>
    <name type="common">Winged bean</name>
    <name type="synonym">Dolichos tetragonolobus</name>
    <dbReference type="NCBI Taxonomy" id="3891"/>
    <lineage>
        <taxon>Eukaryota</taxon>
        <taxon>Viridiplantae</taxon>
        <taxon>Streptophyta</taxon>
        <taxon>Embryophyta</taxon>
        <taxon>Tracheophyta</taxon>
        <taxon>Spermatophyta</taxon>
        <taxon>Magnoliopsida</taxon>
        <taxon>eudicotyledons</taxon>
        <taxon>Gunneridae</taxon>
        <taxon>Pentapetalae</taxon>
        <taxon>rosids</taxon>
        <taxon>fabids</taxon>
        <taxon>Fabales</taxon>
        <taxon>Fabaceae</taxon>
        <taxon>Papilionoideae</taxon>
        <taxon>50 kb inversion clade</taxon>
        <taxon>NPAAA clade</taxon>
        <taxon>indigoferoid/millettioid clade</taxon>
        <taxon>Phaseoleae</taxon>
        <taxon>Psophocarpus</taxon>
    </lineage>
</organism>
<keyword evidence="7" id="KW-1185">Reference proteome</keyword>
<sequence>MSKGRCWLMASTDLFRIALQYAYAYAYVDALSFFSSFHQSDYGFHKSDSDTCSDHSEKGRITSWISASNPSLGYYSITIERPNTPELFFWLNETRPYRRSGPWNNQIFIGSPEMSPGYLNGWNMVSDVDDETVYLSYYLTNESYFGIMTLNPHGQIECSWWINEKLDQRMVVHRTYCDLYGYCGVFASCNWESSPICSCLSGYKPKNVEDWNRKNWTRGCVRRVPLECGEHTKDGFLMLENMKVPDFVQRTTFLRDECGTKCLKNCSCVAYAYDSGIGCMVWSGDLIDIQKLSNAGTDLYIRVPPSELVKHSDKRRRVKIMIPVGAWKLWNEKNVEFLIDPEISKPDNVKDIVRCIHIGLLCSQNVAAERPIMSTVVSMLNSEIVNLPDPLHPAYVERQIVYAEQKERTQSINNVTVTDIQACVLGSPGGQCTKLSKACLASFLDCGLVASLLQGEKTVVPLQERIYFHYSKHLKVKSSRPGNTLIDVMQTLALSVPYYFVFKNKALEFVETGNLILLDHATGLSIWESFQHPSHAMVPKLKLSTNRKTGDKVRITSWKSSSDPSLGYYSITLEHPNIPQVFCWFNETRPYYRTGPWNGQIFIGLPQMSRSYLYGWSMMNGEDDETVYLSYSLPSQSYFADMTLNPEGHPVIQWWWHHKLVWREVLQRNSCDLYGYCGAFASCDWESSPICTCLSGYKPKSVEEWNKKKWSSGCVRSVPLECGEGEHTNDGFARLENMKVPDSVERLECSEEECSAECLENCSCMAYAYDSGIGCMVWSGDLIDIQKFSSGGVDLYIRVPPAELEKHSDKRRHNRLIIPVGITLGIVALAAACVCVSRKWTAKPTEKINSQRLGMNEDHKQVKLQDELLLFSFAELVNATNDFHSANELVYEYMVNKSLDVILFDPVKKICLDCEIVNLPPPLHPAFIKRQTVWCADSSQQNHITHSINNVTVTGIQGRLTSLITVSRNGQASLPSAESEQSENRNFE</sequence>
<reference evidence="6 7" key="1">
    <citation type="submission" date="2024-01" db="EMBL/GenBank/DDBJ databases">
        <title>The genomes of 5 underutilized Papilionoideae crops provide insights into root nodulation and disease resistanc.</title>
        <authorList>
            <person name="Jiang F."/>
        </authorList>
    </citation>
    <scope>NUCLEOTIDE SEQUENCE [LARGE SCALE GENOMIC DNA]</scope>
    <source>
        <strain evidence="6">DUOXIRENSHENG_FW03</strain>
        <tissue evidence="6">Leaves</tissue>
    </source>
</reference>
<dbReference type="PANTHER" id="PTHR32444:SF198">
    <property type="entry name" value="BULB-TYPE LECTIN DOMAIN-CONTAINING PROTEIN"/>
    <property type="match status" value="1"/>
</dbReference>
<dbReference type="SMART" id="SM00473">
    <property type="entry name" value="PAN_AP"/>
    <property type="match status" value="2"/>
</dbReference>
<accession>A0AAN9TEP0</accession>
<dbReference type="Pfam" id="PF08276">
    <property type="entry name" value="PAN_2"/>
    <property type="match status" value="2"/>
</dbReference>
<dbReference type="AlphaFoldDB" id="A0AAN9TEP0"/>
<dbReference type="InterPro" id="IPR003609">
    <property type="entry name" value="Pan_app"/>
</dbReference>
<keyword evidence="2" id="KW-1015">Disulfide bond</keyword>
<dbReference type="Proteomes" id="UP001386955">
    <property type="component" value="Unassembled WGS sequence"/>
</dbReference>
<evidence type="ECO:0000256" key="1">
    <source>
        <dbReference type="ARBA" id="ARBA00022729"/>
    </source>
</evidence>
<dbReference type="PANTHER" id="PTHR32444">
    <property type="entry name" value="BULB-TYPE LECTIN DOMAIN-CONTAINING PROTEIN"/>
    <property type="match status" value="1"/>
</dbReference>
<keyword evidence="1" id="KW-0732">Signal</keyword>
<keyword evidence="4" id="KW-0472">Membrane</keyword>
<evidence type="ECO:0000256" key="2">
    <source>
        <dbReference type="ARBA" id="ARBA00023157"/>
    </source>
</evidence>
<evidence type="ECO:0000313" key="7">
    <source>
        <dbReference type="Proteomes" id="UP001386955"/>
    </source>
</evidence>
<evidence type="ECO:0000313" key="6">
    <source>
        <dbReference type="EMBL" id="KAK7412250.1"/>
    </source>
</evidence>
<dbReference type="InterPro" id="IPR036426">
    <property type="entry name" value="Bulb-type_lectin_dom_sf"/>
</dbReference>
<feature type="domain" description="Apple" evidence="5">
    <location>
        <begin position="228"/>
        <end position="304"/>
    </location>
</feature>
<evidence type="ECO:0000256" key="3">
    <source>
        <dbReference type="ARBA" id="ARBA00023180"/>
    </source>
</evidence>
<name>A0AAN9TEP0_PSOTE</name>
<keyword evidence="4" id="KW-0812">Transmembrane</keyword>
<dbReference type="CDD" id="cd01098">
    <property type="entry name" value="PAN_AP_plant"/>
    <property type="match status" value="2"/>
</dbReference>
<dbReference type="Pfam" id="PF00954">
    <property type="entry name" value="S_locus_glycop"/>
    <property type="match status" value="2"/>
</dbReference>
<keyword evidence="3" id="KW-0325">Glycoprotein</keyword>
<dbReference type="GO" id="GO:0048544">
    <property type="term" value="P:recognition of pollen"/>
    <property type="evidence" value="ECO:0007669"/>
    <property type="project" value="InterPro"/>
</dbReference>
<feature type="domain" description="Apple" evidence="5">
    <location>
        <begin position="722"/>
        <end position="800"/>
    </location>
</feature>
<protein>
    <recommendedName>
        <fullName evidence="5">Apple domain-containing protein</fullName>
    </recommendedName>
</protein>
<gene>
    <name evidence="6" type="ORF">VNO78_03701</name>
</gene>